<dbReference type="Proteomes" id="UP000285286">
    <property type="component" value="Unassembled WGS sequence"/>
</dbReference>
<accession>A0A423DGI6</accession>
<dbReference type="AlphaFoldDB" id="A0A423DGI6"/>
<sequence>MNTQFHRQAQGIAIIHQWVPQHLALLNAQQKTLFSDPRVPGNAWPRVCPVDEFIVGSPGRQFQ</sequence>
<evidence type="ECO:0000313" key="2">
    <source>
        <dbReference type="Proteomes" id="UP000285286"/>
    </source>
</evidence>
<protein>
    <submittedName>
        <fullName evidence="1">Uncharacterized protein</fullName>
    </submittedName>
</protein>
<organism evidence="1 2">
    <name type="scientific">Pseudomonas vranovensis</name>
    <dbReference type="NCBI Taxonomy" id="321661"/>
    <lineage>
        <taxon>Bacteria</taxon>
        <taxon>Pseudomonadati</taxon>
        <taxon>Pseudomonadota</taxon>
        <taxon>Gammaproteobacteria</taxon>
        <taxon>Pseudomonadales</taxon>
        <taxon>Pseudomonadaceae</taxon>
        <taxon>Pseudomonas</taxon>
    </lineage>
</organism>
<gene>
    <name evidence="1" type="ORF">BHU25_16305</name>
</gene>
<name>A0A423DGI6_9PSED</name>
<keyword evidence="2" id="KW-1185">Reference proteome</keyword>
<evidence type="ECO:0000313" key="1">
    <source>
        <dbReference type="EMBL" id="ROL70623.1"/>
    </source>
</evidence>
<reference evidence="1 2" key="1">
    <citation type="submission" date="2016-10" db="EMBL/GenBank/DDBJ databases">
        <title>Comparative genome analysis of multiple Pseudomonas spp. focuses on biocontrol and plant growth promoting traits.</title>
        <authorList>
            <person name="Tao X.-Y."/>
            <person name="Taylor C.G."/>
        </authorList>
    </citation>
    <scope>NUCLEOTIDE SEQUENCE [LARGE SCALE GENOMIC DNA]</scope>
    <source>
        <strain evidence="1 2">15D11</strain>
    </source>
</reference>
<proteinExistence type="predicted"/>
<comment type="caution">
    <text evidence="1">The sequence shown here is derived from an EMBL/GenBank/DDBJ whole genome shotgun (WGS) entry which is preliminary data.</text>
</comment>
<dbReference type="EMBL" id="MOAM01000024">
    <property type="protein sequence ID" value="ROL70623.1"/>
    <property type="molecule type" value="Genomic_DNA"/>
</dbReference>